<evidence type="ECO:0000313" key="3">
    <source>
        <dbReference type="Proteomes" id="UP000465609"/>
    </source>
</evidence>
<feature type="domain" description="VOC" evidence="1">
    <location>
        <begin position="4"/>
        <end position="123"/>
    </location>
</feature>
<dbReference type="RefSeq" id="WP_138229099.1">
    <property type="nucleotide sequence ID" value="NZ_AP022577.1"/>
</dbReference>
<reference evidence="2 3" key="1">
    <citation type="journal article" date="2019" name="Emerg. Microbes Infect.">
        <title>Comprehensive subspecies identification of 175 nontuberculous mycobacteria species based on 7547 genomic profiles.</title>
        <authorList>
            <person name="Matsumoto Y."/>
            <person name="Kinjo T."/>
            <person name="Motooka D."/>
            <person name="Nabeya D."/>
            <person name="Jung N."/>
            <person name="Uechi K."/>
            <person name="Horii T."/>
            <person name="Iida T."/>
            <person name="Fujita J."/>
            <person name="Nakamura S."/>
        </authorList>
    </citation>
    <scope>NUCLEOTIDE SEQUENCE [LARGE SCALE GENOMIC DNA]</scope>
    <source>
        <strain evidence="2 3">JCM 15296</strain>
    </source>
</reference>
<dbReference type="Proteomes" id="UP000465609">
    <property type="component" value="Chromosome"/>
</dbReference>
<protein>
    <submittedName>
        <fullName evidence="2">ChaP protein</fullName>
    </submittedName>
</protein>
<evidence type="ECO:0000313" key="2">
    <source>
        <dbReference type="EMBL" id="BBX86718.1"/>
    </source>
</evidence>
<dbReference type="CDD" id="cd08351">
    <property type="entry name" value="ChaP_like"/>
    <property type="match status" value="1"/>
</dbReference>
<accession>A0ABN5YXR9</accession>
<dbReference type="InterPro" id="IPR029068">
    <property type="entry name" value="Glyas_Bleomycin-R_OHBP_Dase"/>
</dbReference>
<keyword evidence="3" id="KW-1185">Reference proteome</keyword>
<dbReference type="EMBL" id="AP022577">
    <property type="protein sequence ID" value="BBX86718.1"/>
    <property type="molecule type" value="Genomic_DNA"/>
</dbReference>
<organism evidence="2 3">
    <name type="scientific">Mycolicibacterium aubagnense</name>
    <dbReference type="NCBI Taxonomy" id="319707"/>
    <lineage>
        <taxon>Bacteria</taxon>
        <taxon>Bacillati</taxon>
        <taxon>Actinomycetota</taxon>
        <taxon>Actinomycetes</taxon>
        <taxon>Mycobacteriales</taxon>
        <taxon>Mycobacteriaceae</taxon>
        <taxon>Mycolicibacterium</taxon>
    </lineage>
</organism>
<dbReference type="Pfam" id="PF00903">
    <property type="entry name" value="Glyoxalase"/>
    <property type="match status" value="1"/>
</dbReference>
<proteinExistence type="predicted"/>
<dbReference type="InterPro" id="IPR004360">
    <property type="entry name" value="Glyas_Fos-R_dOase_dom"/>
</dbReference>
<dbReference type="Gene3D" id="3.10.180.10">
    <property type="entry name" value="2,3-Dihydroxybiphenyl 1,2-Dioxygenase, domain 1"/>
    <property type="match status" value="1"/>
</dbReference>
<name>A0ABN5YXR9_9MYCO</name>
<sequence length="129" mass="14408">MAITFNHTIVHSTDRSAAATFFTELFGLPPAREFGHFLAVELNHGVSLDFSQMPEGTDVVPQHYAFLVSEDEFTAIYDRIRGRGLQHWADPRAQHPGEINHHDGGRGVYFQDPSGHYLEIITRPYGSGG</sequence>
<dbReference type="InterPro" id="IPR037523">
    <property type="entry name" value="VOC_core"/>
</dbReference>
<evidence type="ECO:0000259" key="1">
    <source>
        <dbReference type="PROSITE" id="PS51819"/>
    </source>
</evidence>
<gene>
    <name evidence="2" type="ORF">MAUB_45910</name>
</gene>
<dbReference type="SUPFAM" id="SSF54593">
    <property type="entry name" value="Glyoxalase/Bleomycin resistance protein/Dihydroxybiphenyl dioxygenase"/>
    <property type="match status" value="1"/>
</dbReference>
<dbReference type="PROSITE" id="PS51819">
    <property type="entry name" value="VOC"/>
    <property type="match status" value="1"/>
</dbReference>